<evidence type="ECO:0000256" key="6">
    <source>
        <dbReference type="ARBA" id="ARBA00023136"/>
    </source>
</evidence>
<comment type="subcellular location">
    <subcellularLocation>
        <location evidence="1 7">Cell membrane</location>
        <topology evidence="1 7">Multi-pass membrane protein</topology>
    </subcellularLocation>
</comment>
<evidence type="ECO:0000256" key="1">
    <source>
        <dbReference type="ARBA" id="ARBA00004651"/>
    </source>
</evidence>
<gene>
    <name evidence="9" type="ORF">BBD42_13790</name>
</gene>
<evidence type="ECO:0000259" key="8">
    <source>
        <dbReference type="PROSITE" id="PS50928"/>
    </source>
</evidence>
<feature type="transmembrane region" description="Helical" evidence="7">
    <location>
        <begin position="238"/>
        <end position="261"/>
    </location>
</feature>
<name>A0A1B2DIB1_9BACL</name>
<dbReference type="InterPro" id="IPR035906">
    <property type="entry name" value="MetI-like_sf"/>
</dbReference>
<feature type="domain" description="ABC transmembrane type-1" evidence="8">
    <location>
        <begin position="71"/>
        <end position="262"/>
    </location>
</feature>
<organism evidence="9">
    <name type="scientific">Paenibacillus sp. BIHB 4019</name>
    <dbReference type="NCBI Taxonomy" id="1870819"/>
    <lineage>
        <taxon>Bacteria</taxon>
        <taxon>Bacillati</taxon>
        <taxon>Bacillota</taxon>
        <taxon>Bacilli</taxon>
        <taxon>Bacillales</taxon>
        <taxon>Paenibacillaceae</taxon>
        <taxon>Paenibacillus</taxon>
    </lineage>
</organism>
<dbReference type="Gene3D" id="1.10.3720.10">
    <property type="entry name" value="MetI-like"/>
    <property type="match status" value="1"/>
</dbReference>
<dbReference type="InterPro" id="IPR050901">
    <property type="entry name" value="BP-dep_ABC_trans_perm"/>
</dbReference>
<dbReference type="EMBL" id="CP016808">
    <property type="protein sequence ID" value="ANY67429.1"/>
    <property type="molecule type" value="Genomic_DNA"/>
</dbReference>
<dbReference type="GO" id="GO:0055085">
    <property type="term" value="P:transmembrane transport"/>
    <property type="evidence" value="ECO:0007669"/>
    <property type="project" value="InterPro"/>
</dbReference>
<dbReference type="SUPFAM" id="SSF161098">
    <property type="entry name" value="MetI-like"/>
    <property type="match status" value="1"/>
</dbReference>
<keyword evidence="6 7" id="KW-0472">Membrane</keyword>
<accession>A0A1B2DIB1</accession>
<dbReference type="InterPro" id="IPR000515">
    <property type="entry name" value="MetI-like"/>
</dbReference>
<sequence length="276" mass="30743">MENKSIGKQVLVYGALAFLLIFALFPLYWMLNTSFKSQGEIYNMTPSFWPQVFSWSAYEKLLTEKGFLSNIKNSLYVSLIVSFLSILFSMLAAYAISKLQFKGRGFISRGILYAYLMPRAVLFIPLYMLVNAIGLSNSVYGLMLIYPTITIPYATWMLVSYFKSIPGEIEEAAMIDGCSRARTMWSVIFPLAAPGLAATFIFAFTLCWSEYLYALVIVTKTSDKTITLGLSDMIVGDVFAWGPLMGGSIIASIPVIIMYLFTSKYMVSGMTVGGVK</sequence>
<feature type="transmembrane region" description="Helical" evidence="7">
    <location>
        <begin position="75"/>
        <end position="96"/>
    </location>
</feature>
<protein>
    <submittedName>
        <fullName evidence="9">ABC transporter permease</fullName>
    </submittedName>
</protein>
<feature type="transmembrane region" description="Helical" evidence="7">
    <location>
        <begin position="139"/>
        <end position="162"/>
    </location>
</feature>
<evidence type="ECO:0000256" key="2">
    <source>
        <dbReference type="ARBA" id="ARBA00022448"/>
    </source>
</evidence>
<dbReference type="CDD" id="cd06261">
    <property type="entry name" value="TM_PBP2"/>
    <property type="match status" value="1"/>
</dbReference>
<keyword evidence="5 7" id="KW-1133">Transmembrane helix</keyword>
<feature type="transmembrane region" description="Helical" evidence="7">
    <location>
        <begin position="112"/>
        <end position="133"/>
    </location>
</feature>
<keyword evidence="4 7" id="KW-0812">Transmembrane</keyword>
<reference evidence="9" key="1">
    <citation type="submission" date="2016-08" db="EMBL/GenBank/DDBJ databases">
        <title>Complete Genome Seqeunce of Paenibacillus sp. BIHB 4019 from tea rhizoplane.</title>
        <authorList>
            <person name="Thakur R."/>
            <person name="Swarnkar M.K."/>
            <person name="Gulati A."/>
        </authorList>
    </citation>
    <scope>NUCLEOTIDE SEQUENCE [LARGE SCALE GENOMIC DNA]</scope>
    <source>
        <strain evidence="9">BIHB4019</strain>
    </source>
</reference>
<evidence type="ECO:0000256" key="7">
    <source>
        <dbReference type="RuleBase" id="RU363032"/>
    </source>
</evidence>
<dbReference type="Pfam" id="PF00528">
    <property type="entry name" value="BPD_transp_1"/>
    <property type="match status" value="1"/>
</dbReference>
<evidence type="ECO:0000256" key="4">
    <source>
        <dbReference type="ARBA" id="ARBA00022692"/>
    </source>
</evidence>
<dbReference type="PROSITE" id="PS50928">
    <property type="entry name" value="ABC_TM1"/>
    <property type="match status" value="1"/>
</dbReference>
<dbReference type="AlphaFoldDB" id="A0A1B2DIB1"/>
<dbReference type="PANTHER" id="PTHR32243:SF18">
    <property type="entry name" value="INNER MEMBRANE ABC TRANSPORTER PERMEASE PROTEIN YCJP"/>
    <property type="match status" value="1"/>
</dbReference>
<feature type="transmembrane region" description="Helical" evidence="7">
    <location>
        <begin position="183"/>
        <end position="206"/>
    </location>
</feature>
<comment type="similarity">
    <text evidence="7">Belongs to the binding-protein-dependent transport system permease family.</text>
</comment>
<feature type="transmembrane region" description="Helical" evidence="7">
    <location>
        <begin position="12"/>
        <end position="31"/>
    </location>
</feature>
<keyword evidence="2 7" id="KW-0813">Transport</keyword>
<evidence type="ECO:0000256" key="3">
    <source>
        <dbReference type="ARBA" id="ARBA00022475"/>
    </source>
</evidence>
<dbReference type="RefSeq" id="WP_056037297.1">
    <property type="nucleotide sequence ID" value="NZ_CP016808.1"/>
</dbReference>
<proteinExistence type="inferred from homology"/>
<dbReference type="PANTHER" id="PTHR32243">
    <property type="entry name" value="MALTOSE TRANSPORT SYSTEM PERMEASE-RELATED"/>
    <property type="match status" value="1"/>
</dbReference>
<dbReference type="GO" id="GO:0005886">
    <property type="term" value="C:plasma membrane"/>
    <property type="evidence" value="ECO:0007669"/>
    <property type="project" value="UniProtKB-SubCell"/>
</dbReference>
<evidence type="ECO:0000256" key="5">
    <source>
        <dbReference type="ARBA" id="ARBA00022989"/>
    </source>
</evidence>
<keyword evidence="3" id="KW-1003">Cell membrane</keyword>
<evidence type="ECO:0000313" key="9">
    <source>
        <dbReference type="EMBL" id="ANY67429.1"/>
    </source>
</evidence>